<comment type="caution">
    <text evidence="1">The sequence shown here is derived from an EMBL/GenBank/DDBJ whole genome shotgun (WGS) entry which is preliminary data.</text>
</comment>
<proteinExistence type="predicted"/>
<dbReference type="EMBL" id="JAHQIW010003910">
    <property type="protein sequence ID" value="KAJ1360570.1"/>
    <property type="molecule type" value="Genomic_DNA"/>
</dbReference>
<accession>A0AAD5ML79</accession>
<gene>
    <name evidence="1" type="ORF">KIN20_019584</name>
</gene>
<organism evidence="1 2">
    <name type="scientific">Parelaphostrongylus tenuis</name>
    <name type="common">Meningeal worm</name>
    <dbReference type="NCBI Taxonomy" id="148309"/>
    <lineage>
        <taxon>Eukaryota</taxon>
        <taxon>Metazoa</taxon>
        <taxon>Ecdysozoa</taxon>
        <taxon>Nematoda</taxon>
        <taxon>Chromadorea</taxon>
        <taxon>Rhabditida</taxon>
        <taxon>Rhabditina</taxon>
        <taxon>Rhabditomorpha</taxon>
        <taxon>Strongyloidea</taxon>
        <taxon>Metastrongylidae</taxon>
        <taxon>Parelaphostrongylus</taxon>
    </lineage>
</organism>
<sequence>MSRASAAYLPRQYFSDPAQDDQKNGFVDRGQLKSWTIVAAVVEVILSVQEHDFTRVGMIRNFKLGS</sequence>
<dbReference type="Proteomes" id="UP001196413">
    <property type="component" value="Unassembled WGS sequence"/>
</dbReference>
<name>A0AAD5ML79_PARTN</name>
<keyword evidence="2" id="KW-1185">Reference proteome</keyword>
<reference evidence="1" key="1">
    <citation type="submission" date="2021-06" db="EMBL/GenBank/DDBJ databases">
        <title>Parelaphostrongylus tenuis whole genome reference sequence.</title>
        <authorList>
            <person name="Garwood T.J."/>
            <person name="Larsen P.A."/>
            <person name="Fountain-Jones N.M."/>
            <person name="Garbe J.R."/>
            <person name="Macchietto M.G."/>
            <person name="Kania S.A."/>
            <person name="Gerhold R.W."/>
            <person name="Richards J.E."/>
            <person name="Wolf T.M."/>
        </authorList>
    </citation>
    <scope>NUCLEOTIDE SEQUENCE</scope>
    <source>
        <strain evidence="1">MNPRO001-30</strain>
        <tissue evidence="1">Meninges</tissue>
    </source>
</reference>
<dbReference type="AlphaFoldDB" id="A0AAD5ML79"/>
<evidence type="ECO:0000313" key="1">
    <source>
        <dbReference type="EMBL" id="KAJ1360570.1"/>
    </source>
</evidence>
<protein>
    <submittedName>
        <fullName evidence="1">Uncharacterized protein</fullName>
    </submittedName>
</protein>
<evidence type="ECO:0000313" key="2">
    <source>
        <dbReference type="Proteomes" id="UP001196413"/>
    </source>
</evidence>